<dbReference type="EMBL" id="JAFLQZ010000007">
    <property type="protein sequence ID" value="MBO0358825.1"/>
    <property type="molecule type" value="Genomic_DNA"/>
</dbReference>
<keyword evidence="1" id="KW-0677">Repeat</keyword>
<dbReference type="InterPro" id="IPR050611">
    <property type="entry name" value="ABCF"/>
</dbReference>
<dbReference type="RefSeq" id="WP_206984749.1">
    <property type="nucleotide sequence ID" value="NZ_JAFLQZ010000007.1"/>
</dbReference>
<feature type="domain" description="ABC transporter" evidence="5">
    <location>
        <begin position="339"/>
        <end position="529"/>
    </location>
</feature>
<dbReference type="PANTHER" id="PTHR19211">
    <property type="entry name" value="ATP-BINDING TRANSPORT PROTEIN-RELATED"/>
    <property type="match status" value="1"/>
</dbReference>
<dbReference type="NCBIfam" id="NF000355">
    <property type="entry name" value="ribo_prot_ABC_F"/>
    <property type="match status" value="1"/>
</dbReference>
<dbReference type="InterPro" id="IPR003439">
    <property type="entry name" value="ABC_transporter-like_ATP-bd"/>
</dbReference>
<dbReference type="Pfam" id="PF00005">
    <property type="entry name" value="ABC_tran"/>
    <property type="match status" value="2"/>
</dbReference>
<dbReference type="PANTHER" id="PTHR19211:SF6">
    <property type="entry name" value="BLL7188 PROTEIN"/>
    <property type="match status" value="1"/>
</dbReference>
<dbReference type="GO" id="GO:0005524">
    <property type="term" value="F:ATP binding"/>
    <property type="evidence" value="ECO:0007669"/>
    <property type="project" value="UniProtKB-KW"/>
</dbReference>
<dbReference type="SMART" id="SM00382">
    <property type="entry name" value="AAA"/>
    <property type="match status" value="2"/>
</dbReference>
<dbReference type="PROSITE" id="PS00211">
    <property type="entry name" value="ABC_TRANSPORTER_1"/>
    <property type="match status" value="2"/>
</dbReference>
<keyword evidence="4" id="KW-0175">Coiled coil</keyword>
<dbReference type="InterPro" id="IPR027417">
    <property type="entry name" value="P-loop_NTPase"/>
</dbReference>
<evidence type="ECO:0000313" key="7">
    <source>
        <dbReference type="Proteomes" id="UP000664144"/>
    </source>
</evidence>
<feature type="coiled-coil region" evidence="4">
    <location>
        <begin position="232"/>
        <end position="273"/>
    </location>
</feature>
<evidence type="ECO:0000313" key="6">
    <source>
        <dbReference type="EMBL" id="MBO0358825.1"/>
    </source>
</evidence>
<gene>
    <name evidence="6" type="ORF">J0X19_12785</name>
</gene>
<protein>
    <submittedName>
        <fullName evidence="6">ABC-F family ATP-binding cassette domain-containing protein</fullName>
    </submittedName>
</protein>
<dbReference type="InterPro" id="IPR017871">
    <property type="entry name" value="ABC_transporter-like_CS"/>
</dbReference>
<keyword evidence="3 6" id="KW-0067">ATP-binding</keyword>
<evidence type="ECO:0000259" key="5">
    <source>
        <dbReference type="PROSITE" id="PS50893"/>
    </source>
</evidence>
<accession>A0A939JCX9</accession>
<dbReference type="GO" id="GO:0016887">
    <property type="term" value="F:ATP hydrolysis activity"/>
    <property type="evidence" value="ECO:0007669"/>
    <property type="project" value="InterPro"/>
</dbReference>
<evidence type="ECO:0000256" key="3">
    <source>
        <dbReference type="ARBA" id="ARBA00022840"/>
    </source>
</evidence>
<name>A0A939JCX9_9BACT</name>
<sequence>MSIVVHSLSYSHPDRTLLFENLHLTVGKGEKASLVGNNGVGKSTLLQLIAGRLRPSAGEIVLSSVPYYVPQHMGQYDHLSVAQAVGVAEKLRALHAILNGDASAENFTVLNDDWGLEERVQAALAYWRLAHLSLEQPMHTLSGGEKTKVFLAGILMQEPAIVLLDEPSNHLDAASRTQLYEFIRRSKETVLVVSHDRTLLNFLDTTLELSKNAVEVYGGNYSFYKEQKQGQLAALQAHVGEQEKTLKQTQQKARDLAEQRQKLEARGKAQQHKKGLPRIVAGNLKIQAQQSSAQQKEVQNEKITAVADHLTQLRTLIQEQSMLRTDLRKSTLHHGKILLDARALTYAYGARVLWPEPLNFQVRSGDRIRIAGNNGSGKTTLLHLLLGSTLPTIGEVLRADFHAVYLDQEYSLVNAQLSVFEQVQRFNDRHLPEHEVKTLLHYHQFPSETWDRKCAGLSGGEKMKLVLCCLVVSNNTPDLLVLDEPTNNLDVHSQEVLTAAVKDFTGAVVVVSHDQYFINEIGINQHIQLA</sequence>
<keyword evidence="2" id="KW-0547">Nucleotide-binding</keyword>
<reference evidence="6" key="1">
    <citation type="submission" date="2021-03" db="EMBL/GenBank/DDBJ databases">
        <authorList>
            <person name="Kim M.K."/>
        </authorList>
    </citation>
    <scope>NUCLEOTIDE SEQUENCE</scope>
    <source>
        <strain evidence="6">BT186</strain>
    </source>
</reference>
<organism evidence="6 7">
    <name type="scientific">Hymenobacter telluris</name>
    <dbReference type="NCBI Taxonomy" id="2816474"/>
    <lineage>
        <taxon>Bacteria</taxon>
        <taxon>Pseudomonadati</taxon>
        <taxon>Bacteroidota</taxon>
        <taxon>Cytophagia</taxon>
        <taxon>Cytophagales</taxon>
        <taxon>Hymenobacteraceae</taxon>
        <taxon>Hymenobacter</taxon>
    </lineage>
</organism>
<comment type="caution">
    <text evidence="6">The sequence shown here is derived from an EMBL/GenBank/DDBJ whole genome shotgun (WGS) entry which is preliminary data.</text>
</comment>
<dbReference type="CDD" id="cd03221">
    <property type="entry name" value="ABCF_EF-3"/>
    <property type="match status" value="1"/>
</dbReference>
<dbReference type="AlphaFoldDB" id="A0A939JCX9"/>
<evidence type="ECO:0000256" key="2">
    <source>
        <dbReference type="ARBA" id="ARBA00022741"/>
    </source>
</evidence>
<dbReference type="Gene3D" id="3.40.50.300">
    <property type="entry name" value="P-loop containing nucleotide triphosphate hydrolases"/>
    <property type="match status" value="2"/>
</dbReference>
<dbReference type="Proteomes" id="UP000664144">
    <property type="component" value="Unassembled WGS sequence"/>
</dbReference>
<evidence type="ECO:0000256" key="4">
    <source>
        <dbReference type="SAM" id="Coils"/>
    </source>
</evidence>
<proteinExistence type="predicted"/>
<feature type="domain" description="ABC transporter" evidence="5">
    <location>
        <begin position="3"/>
        <end position="236"/>
    </location>
</feature>
<dbReference type="InterPro" id="IPR003593">
    <property type="entry name" value="AAA+_ATPase"/>
</dbReference>
<dbReference type="FunFam" id="3.40.50.300:FF:001320">
    <property type="entry name" value="Heme ABC transporter ATP-binding protein"/>
    <property type="match status" value="1"/>
</dbReference>
<keyword evidence="7" id="KW-1185">Reference proteome</keyword>
<dbReference type="SUPFAM" id="SSF52540">
    <property type="entry name" value="P-loop containing nucleoside triphosphate hydrolases"/>
    <property type="match status" value="2"/>
</dbReference>
<dbReference type="PROSITE" id="PS50893">
    <property type="entry name" value="ABC_TRANSPORTER_2"/>
    <property type="match status" value="2"/>
</dbReference>
<evidence type="ECO:0000256" key="1">
    <source>
        <dbReference type="ARBA" id="ARBA00022737"/>
    </source>
</evidence>